<evidence type="ECO:0000313" key="3">
    <source>
        <dbReference type="Proteomes" id="UP001481413"/>
    </source>
</evidence>
<dbReference type="InterPro" id="IPR051276">
    <property type="entry name" value="Saccharopine_DH-like_oxidrdct"/>
</dbReference>
<comment type="caution">
    <text evidence="2">The sequence shown here is derived from an EMBL/GenBank/DDBJ whole genome shotgun (WGS) entry which is preliminary data.</text>
</comment>
<protein>
    <submittedName>
        <fullName evidence="2">Saccharopine dehydrogenase NADP-binding domain-containing protein</fullName>
    </submittedName>
</protein>
<gene>
    <name evidence="2" type="ORF">NBRC116585_17160</name>
</gene>
<feature type="domain" description="Saccharopine dehydrogenase NADP binding" evidence="1">
    <location>
        <begin position="8"/>
        <end position="142"/>
    </location>
</feature>
<dbReference type="RefSeq" id="WP_353294614.1">
    <property type="nucleotide sequence ID" value="NZ_BAABWH010000004.1"/>
</dbReference>
<dbReference type="Proteomes" id="UP001481413">
    <property type="component" value="Unassembled WGS sequence"/>
</dbReference>
<reference evidence="2 3" key="1">
    <citation type="submission" date="2024-04" db="EMBL/GenBank/DDBJ databases">
        <title>Draft genome sequence of Thalassolituus maritimus NBRC 116585.</title>
        <authorList>
            <person name="Miyakawa T."/>
            <person name="Kusuya Y."/>
            <person name="Miura T."/>
        </authorList>
    </citation>
    <scope>NUCLEOTIDE SEQUENCE [LARGE SCALE GENOMIC DNA]</scope>
    <source>
        <strain evidence="2 3">5NW40-0001</strain>
    </source>
</reference>
<sequence length="437" mass="48019">MPRGKYDVIIFGATSFVGGILTRYIAEQYGWNKDLKWAMAGRSERKLQQVRGTLAPILGDQAGDVEYIIADAADEASLTELCESTRVIVSTVGPYALYGEPLVKACVETGIDYCDLTGEPQWIKRMLDKYESKAAETGARIVHCCGFDSIPSDMGVRHLQELAKEKVGHTLSKVEMRVKAAKGGMSGGTIASMLQLTKEVMANPSLKKELANPYSLCPPDHGFRAKQPDIKGAFFDRASNTWGMPFIMAAINTRVVHRTNALLEKEYGERFLYNEGMLTGKGAKGRRMAKAMTLGLGAFIVGAAIKPTRALLEKFVLPKPGQGPSPKEQETGYFDIRFYGYDKEYKHGKEPVIATKVTGDKDPGYGFTGKMLGEAAVCLALDYHNRGKKRWGKGGFWTPGSLFGEVFMERLQKNANMTFEDITPAESTDKESAEQAA</sequence>
<accession>A0ABP9ZZN1</accession>
<dbReference type="Pfam" id="PF03435">
    <property type="entry name" value="Sacchrp_dh_NADP"/>
    <property type="match status" value="1"/>
</dbReference>
<evidence type="ECO:0000313" key="2">
    <source>
        <dbReference type="EMBL" id="GAA6145598.1"/>
    </source>
</evidence>
<dbReference type="Gene3D" id="3.40.50.720">
    <property type="entry name" value="NAD(P)-binding Rossmann-like Domain"/>
    <property type="match status" value="1"/>
</dbReference>
<keyword evidence="3" id="KW-1185">Reference proteome</keyword>
<evidence type="ECO:0000259" key="1">
    <source>
        <dbReference type="Pfam" id="PF03435"/>
    </source>
</evidence>
<name>A0ABP9ZZN1_9GAMM</name>
<dbReference type="InterPro" id="IPR036291">
    <property type="entry name" value="NAD(P)-bd_dom_sf"/>
</dbReference>
<dbReference type="EMBL" id="BAABWH010000004">
    <property type="protein sequence ID" value="GAA6145598.1"/>
    <property type="molecule type" value="Genomic_DNA"/>
</dbReference>
<dbReference type="PANTHER" id="PTHR12286">
    <property type="entry name" value="SACCHAROPINE DEHYDROGENASE-LIKE OXIDOREDUCTASE"/>
    <property type="match status" value="1"/>
</dbReference>
<dbReference type="InterPro" id="IPR005097">
    <property type="entry name" value="Sacchrp_dh_NADP-bd"/>
</dbReference>
<dbReference type="SUPFAM" id="SSF51735">
    <property type="entry name" value="NAD(P)-binding Rossmann-fold domains"/>
    <property type="match status" value="1"/>
</dbReference>
<dbReference type="PANTHER" id="PTHR12286:SF5">
    <property type="entry name" value="SACCHAROPINE DEHYDROGENASE-LIKE OXIDOREDUCTASE"/>
    <property type="match status" value="1"/>
</dbReference>
<organism evidence="2 3">
    <name type="scientific">Thalassolituus maritimus</name>
    <dbReference type="NCBI Taxonomy" id="484498"/>
    <lineage>
        <taxon>Bacteria</taxon>
        <taxon>Pseudomonadati</taxon>
        <taxon>Pseudomonadota</taxon>
        <taxon>Gammaproteobacteria</taxon>
        <taxon>Oceanospirillales</taxon>
        <taxon>Oceanospirillaceae</taxon>
        <taxon>Thalassolituus</taxon>
    </lineage>
</organism>
<proteinExistence type="predicted"/>